<evidence type="ECO:0000313" key="3">
    <source>
        <dbReference type="Proteomes" id="UP000265581"/>
    </source>
</evidence>
<keyword evidence="3" id="KW-1185">Reference proteome</keyword>
<proteinExistence type="predicted"/>
<evidence type="ECO:0000256" key="1">
    <source>
        <dbReference type="SAM" id="MobiDB-lite"/>
    </source>
</evidence>
<dbReference type="OrthoDB" id="5244810at2"/>
<organism evidence="2 3">
    <name type="scientific">Aeromicrobium endophyticum</name>
    <dbReference type="NCBI Taxonomy" id="2292704"/>
    <lineage>
        <taxon>Bacteria</taxon>
        <taxon>Bacillati</taxon>
        <taxon>Actinomycetota</taxon>
        <taxon>Actinomycetes</taxon>
        <taxon>Propionibacteriales</taxon>
        <taxon>Nocardioidaceae</taxon>
        <taxon>Aeromicrobium</taxon>
    </lineage>
</organism>
<name>A0A371P4E3_9ACTN</name>
<protein>
    <submittedName>
        <fullName evidence="2">Uncharacterized protein</fullName>
    </submittedName>
</protein>
<sequence length="110" mass="11559">MSGPDPAAPRVDDPSHDAEPVGSVAQEAFKLFRAVTSQADAGSQPAGDHTTGDQASHDHTCSTSWCPVCQVVGFVRDNPDAIASVTRSATDLARSLRDLVETALTPEEKK</sequence>
<dbReference type="Proteomes" id="UP000265581">
    <property type="component" value="Unassembled WGS sequence"/>
</dbReference>
<evidence type="ECO:0000313" key="2">
    <source>
        <dbReference type="EMBL" id="REK70428.1"/>
    </source>
</evidence>
<gene>
    <name evidence="2" type="ORF">DX116_14915</name>
</gene>
<dbReference type="EMBL" id="QUBR01000002">
    <property type="protein sequence ID" value="REK70428.1"/>
    <property type="molecule type" value="Genomic_DNA"/>
</dbReference>
<feature type="region of interest" description="Disordered" evidence="1">
    <location>
        <begin position="1"/>
        <end position="22"/>
    </location>
</feature>
<accession>A0A371P4E3</accession>
<dbReference type="AlphaFoldDB" id="A0A371P4E3"/>
<feature type="region of interest" description="Disordered" evidence="1">
    <location>
        <begin position="35"/>
        <end position="59"/>
    </location>
</feature>
<comment type="caution">
    <text evidence="2">The sequence shown here is derived from an EMBL/GenBank/DDBJ whole genome shotgun (WGS) entry which is preliminary data.</text>
</comment>
<feature type="compositionally biased region" description="Basic and acidic residues" evidence="1">
    <location>
        <begin position="10"/>
        <end position="19"/>
    </location>
</feature>
<dbReference type="RefSeq" id="WP_119705021.1">
    <property type="nucleotide sequence ID" value="NZ_JBHSOI010000002.1"/>
</dbReference>
<reference evidence="2 3" key="1">
    <citation type="submission" date="2018-08" db="EMBL/GenBank/DDBJ databases">
        <title>Aeromicrobium sp. M2KJ-4, whole genome shotgun sequence.</title>
        <authorList>
            <person name="Tuo L."/>
        </authorList>
    </citation>
    <scope>NUCLEOTIDE SEQUENCE [LARGE SCALE GENOMIC DNA]</scope>
    <source>
        <strain evidence="2 3">M2KJ-4</strain>
    </source>
</reference>